<keyword evidence="3" id="KW-1185">Reference proteome</keyword>
<accession>A0AAD5VXX9</accession>
<dbReference type="Pfam" id="PF01177">
    <property type="entry name" value="Asp_Glu_race"/>
    <property type="match status" value="1"/>
</dbReference>
<dbReference type="InterPro" id="IPR052186">
    <property type="entry name" value="Hydantoin_racemase-like"/>
</dbReference>
<gene>
    <name evidence="2" type="ORF">NP233_g2632</name>
</gene>
<reference evidence="2" key="1">
    <citation type="submission" date="2022-07" db="EMBL/GenBank/DDBJ databases">
        <title>Genome Sequence of Leucocoprinus birnbaumii.</title>
        <authorList>
            <person name="Buettner E."/>
        </authorList>
    </citation>
    <scope>NUCLEOTIDE SEQUENCE</scope>
    <source>
        <strain evidence="2">VT141</strain>
    </source>
</reference>
<dbReference type="InterPro" id="IPR053714">
    <property type="entry name" value="Iso_Racemase_Enz_sf"/>
</dbReference>
<protein>
    <recommendedName>
        <fullName evidence="4">Hydantoin racemase</fullName>
    </recommendedName>
</protein>
<evidence type="ECO:0000256" key="1">
    <source>
        <dbReference type="ARBA" id="ARBA00038414"/>
    </source>
</evidence>
<organism evidence="2 3">
    <name type="scientific">Leucocoprinus birnbaumii</name>
    <dbReference type="NCBI Taxonomy" id="56174"/>
    <lineage>
        <taxon>Eukaryota</taxon>
        <taxon>Fungi</taxon>
        <taxon>Dikarya</taxon>
        <taxon>Basidiomycota</taxon>
        <taxon>Agaricomycotina</taxon>
        <taxon>Agaricomycetes</taxon>
        <taxon>Agaricomycetidae</taxon>
        <taxon>Agaricales</taxon>
        <taxon>Agaricineae</taxon>
        <taxon>Agaricaceae</taxon>
        <taxon>Leucocoprinus</taxon>
    </lineage>
</organism>
<dbReference type="InterPro" id="IPR015942">
    <property type="entry name" value="Asp/Glu/hydantoin_racemase"/>
</dbReference>
<sequence>MPLATNHTIASLLIINPNSSQSITDGLAEALTALTPPGTELTFYTAPKNAPPAIIDLTTGVQSANVCFEDILNRGLLDDHDGFLVCCFSDHPLTHMLREKTAKPVVGILETAIVQAMLVGQRFGIVTTGTGYKYVHYTEVRNFLGATSEKFAGLIAVGLGVVELREGDLQNITTKMKEGSRKIAEKGADVVILGCAGMAGMEFLVKEAYVEAGYPIPKVVDGAKSGVAILSGLVRIPC</sequence>
<evidence type="ECO:0008006" key="4">
    <source>
        <dbReference type="Google" id="ProtNLM"/>
    </source>
</evidence>
<comment type="caution">
    <text evidence="2">The sequence shown here is derived from an EMBL/GenBank/DDBJ whole genome shotgun (WGS) entry which is preliminary data.</text>
</comment>
<dbReference type="Gene3D" id="3.40.50.12500">
    <property type="match status" value="1"/>
</dbReference>
<evidence type="ECO:0000313" key="2">
    <source>
        <dbReference type="EMBL" id="KAJ3573117.1"/>
    </source>
</evidence>
<dbReference type="PANTHER" id="PTHR28047">
    <property type="entry name" value="PROTEIN DCG1"/>
    <property type="match status" value="1"/>
</dbReference>
<dbReference type="Proteomes" id="UP001213000">
    <property type="component" value="Unassembled WGS sequence"/>
</dbReference>
<dbReference type="EMBL" id="JANIEX010000114">
    <property type="protein sequence ID" value="KAJ3573117.1"/>
    <property type="molecule type" value="Genomic_DNA"/>
</dbReference>
<comment type="similarity">
    <text evidence="1">Belongs to the HyuE racemase family.</text>
</comment>
<proteinExistence type="inferred from homology"/>
<dbReference type="PANTHER" id="PTHR28047:SF5">
    <property type="entry name" value="PROTEIN DCG1"/>
    <property type="match status" value="1"/>
</dbReference>
<dbReference type="AlphaFoldDB" id="A0AAD5VXX9"/>
<dbReference type="GO" id="GO:0047661">
    <property type="term" value="F:amino-acid racemase activity"/>
    <property type="evidence" value="ECO:0007669"/>
    <property type="project" value="InterPro"/>
</dbReference>
<evidence type="ECO:0000313" key="3">
    <source>
        <dbReference type="Proteomes" id="UP001213000"/>
    </source>
</evidence>
<name>A0AAD5VXX9_9AGAR</name>